<dbReference type="Pfam" id="PF04450">
    <property type="entry name" value="BSP"/>
    <property type="match status" value="2"/>
</dbReference>
<sequence length="297" mass="32188">MKLHVVAAILLAVAASSSSPPAAGAVTYEVNNEAASTAGGQRFDREYGAGYAKQVLAAASSFTWSIFSQPSAADRRPVDAVVLAVRDVDGIASTSGNTITLGAGYVAGVTGNDFKTQHPLFEKNKISSIPRSEAFFYFALRLLCHVDALHSFSLSSGDLPSWDILLLVPTVARAHDATKAATLQVTGVLYHEVVHVWQWGLQDYGAHSWVYEGIADFVRLRAGYPAAGWVQPGQGNSWEDSYSVTARFFDYCDSVKPGFVADLNAKLKDGYNVDYFVQITGKTVQQLWQDYKAKYGN</sequence>
<feature type="chain" id="PRO_5002354905" evidence="1">
    <location>
        <begin position="19"/>
        <end position="297"/>
    </location>
</feature>
<dbReference type="EnsemblPlants" id="OGLUM10G14020.1">
    <property type="protein sequence ID" value="OGLUM10G14020.1"/>
    <property type="gene ID" value="OGLUM10G14020"/>
</dbReference>
<dbReference type="PANTHER" id="PTHR33321">
    <property type="match status" value="1"/>
</dbReference>
<dbReference type="eggNOG" id="ENOG502QURC">
    <property type="taxonomic scope" value="Eukaryota"/>
</dbReference>
<dbReference type="AlphaFoldDB" id="A0A0E0BC31"/>
<accession>A0A0E0BC31</accession>
<evidence type="ECO:0000313" key="3">
    <source>
        <dbReference type="Proteomes" id="UP000026961"/>
    </source>
</evidence>
<dbReference type="STRING" id="40148.A0A0E0BC31"/>
<dbReference type="Proteomes" id="UP000026961">
    <property type="component" value="Chromosome 10"/>
</dbReference>
<dbReference type="HOGENOM" id="CLU_062644_2_1_1"/>
<dbReference type="Gramene" id="OGLUM10G14020.1">
    <property type="protein sequence ID" value="OGLUM10G14020.1"/>
    <property type="gene ID" value="OGLUM10G14020"/>
</dbReference>
<dbReference type="PANTHER" id="PTHR33321:SF12">
    <property type="entry name" value="PLANT BASIC SECRETORY PROTEIN (BSP) FAMILY PROTEIN"/>
    <property type="match status" value="1"/>
</dbReference>
<reference evidence="2" key="1">
    <citation type="submission" date="2015-04" db="UniProtKB">
        <authorList>
            <consortium name="EnsemblPlants"/>
        </authorList>
    </citation>
    <scope>IDENTIFICATION</scope>
</reference>
<organism evidence="2">
    <name type="scientific">Oryza glumipatula</name>
    <dbReference type="NCBI Taxonomy" id="40148"/>
    <lineage>
        <taxon>Eukaryota</taxon>
        <taxon>Viridiplantae</taxon>
        <taxon>Streptophyta</taxon>
        <taxon>Embryophyta</taxon>
        <taxon>Tracheophyta</taxon>
        <taxon>Spermatophyta</taxon>
        <taxon>Magnoliopsida</taxon>
        <taxon>Liliopsida</taxon>
        <taxon>Poales</taxon>
        <taxon>Poaceae</taxon>
        <taxon>BOP clade</taxon>
        <taxon>Oryzoideae</taxon>
        <taxon>Oryzeae</taxon>
        <taxon>Oryzinae</taxon>
        <taxon>Oryza</taxon>
    </lineage>
</organism>
<evidence type="ECO:0000313" key="2">
    <source>
        <dbReference type="EnsemblPlants" id="OGLUM10G14020.1"/>
    </source>
</evidence>
<feature type="signal peptide" evidence="1">
    <location>
        <begin position="1"/>
        <end position="18"/>
    </location>
</feature>
<proteinExistence type="predicted"/>
<dbReference type="InterPro" id="IPR007541">
    <property type="entry name" value="Uncharacterised_BSP"/>
</dbReference>
<keyword evidence="3" id="KW-1185">Reference proteome</keyword>
<keyword evidence="1" id="KW-0732">Signal</keyword>
<evidence type="ECO:0000256" key="1">
    <source>
        <dbReference type="SAM" id="SignalP"/>
    </source>
</evidence>
<name>A0A0E0BC31_9ORYZ</name>
<protein>
    <submittedName>
        <fullName evidence="2">Uncharacterized protein</fullName>
    </submittedName>
</protein>
<reference evidence="2" key="2">
    <citation type="submission" date="2018-05" db="EMBL/GenBank/DDBJ databases">
        <title>OgluRS3 (Oryza glumaepatula Reference Sequence Version 3).</title>
        <authorList>
            <person name="Zhang J."/>
            <person name="Kudrna D."/>
            <person name="Lee S."/>
            <person name="Talag J."/>
            <person name="Welchert J."/>
            <person name="Wing R.A."/>
        </authorList>
    </citation>
    <scope>NUCLEOTIDE SEQUENCE [LARGE SCALE GENOMIC DNA]</scope>
</reference>